<dbReference type="Proteomes" id="UP000519897">
    <property type="component" value="Unassembled WGS sequence"/>
</dbReference>
<dbReference type="RefSeq" id="WP_165136634.1">
    <property type="nucleotide sequence ID" value="NZ_CP049250.1"/>
</dbReference>
<evidence type="ECO:0000313" key="2">
    <source>
        <dbReference type="Proteomes" id="UP000519897"/>
    </source>
</evidence>
<evidence type="ECO:0000313" key="1">
    <source>
        <dbReference type="EMBL" id="MBB4142713.1"/>
    </source>
</evidence>
<dbReference type="EMBL" id="JACIEC010000001">
    <property type="protein sequence ID" value="MBB4142713.1"/>
    <property type="molecule type" value="Genomic_DNA"/>
</dbReference>
<dbReference type="Pfam" id="PF11836">
    <property type="entry name" value="Phage_TAC_11"/>
    <property type="match status" value="1"/>
</dbReference>
<evidence type="ECO:0008006" key="3">
    <source>
        <dbReference type="Google" id="ProtNLM"/>
    </source>
</evidence>
<proteinExistence type="predicted"/>
<dbReference type="InterPro" id="IPR021791">
    <property type="entry name" value="Phage_TAC_11"/>
</dbReference>
<reference evidence="1 2" key="1">
    <citation type="submission" date="2020-08" db="EMBL/GenBank/DDBJ databases">
        <title>Genomic Encyclopedia of Type Strains, Phase IV (KMG-IV): sequencing the most valuable type-strain genomes for metagenomic binning, comparative biology and taxonomic classification.</title>
        <authorList>
            <person name="Goeker M."/>
        </authorList>
    </citation>
    <scope>NUCLEOTIDE SEQUENCE [LARGE SCALE GENOMIC DNA]</scope>
    <source>
        <strain evidence="1 2">DSM 29514</strain>
    </source>
</reference>
<sequence length="131" mass="13748">MQTTETTGKGLGLHRRANRQRGEVEAMIDGERRILCLTLGALAELETAFGVADLSELAAYFASGRLKAADLVRVIGAGLRGGGNLFPDEEVADMNVEGGVTACARIATELLEAAFSDGMTTGARGNQIPRP</sequence>
<organism evidence="1 2">
    <name type="scientific">Rhizobium rhizoryzae</name>
    <dbReference type="NCBI Taxonomy" id="451876"/>
    <lineage>
        <taxon>Bacteria</taxon>
        <taxon>Pseudomonadati</taxon>
        <taxon>Pseudomonadota</taxon>
        <taxon>Alphaproteobacteria</taxon>
        <taxon>Hyphomicrobiales</taxon>
        <taxon>Rhizobiaceae</taxon>
        <taxon>Rhizobium/Agrobacterium group</taxon>
        <taxon>Rhizobium</taxon>
    </lineage>
</organism>
<gene>
    <name evidence="1" type="ORF">GGQ72_001212</name>
</gene>
<keyword evidence="2" id="KW-1185">Reference proteome</keyword>
<name>A0A7W6LE86_9HYPH</name>
<protein>
    <recommendedName>
        <fullName evidence="3">Gene transfer agent family protein</fullName>
    </recommendedName>
</protein>
<accession>A0A7W6LE86</accession>
<comment type="caution">
    <text evidence="1">The sequence shown here is derived from an EMBL/GenBank/DDBJ whole genome shotgun (WGS) entry which is preliminary data.</text>
</comment>
<dbReference type="AlphaFoldDB" id="A0A7W6LE86"/>